<dbReference type="Pfam" id="PF01243">
    <property type="entry name" value="PNPOx_N"/>
    <property type="match status" value="1"/>
</dbReference>
<organism evidence="2 3">
    <name type="scientific">Marimonas arenosa</name>
    <dbReference type="NCBI Taxonomy" id="1795305"/>
    <lineage>
        <taxon>Bacteria</taxon>
        <taxon>Pseudomonadati</taxon>
        <taxon>Pseudomonadota</taxon>
        <taxon>Alphaproteobacteria</taxon>
        <taxon>Rhodobacterales</taxon>
        <taxon>Paracoccaceae</taxon>
        <taxon>Marimonas</taxon>
    </lineage>
</organism>
<sequence>MFHDGHRKLQVRFDGRQIADAFEQRFRLSELDSGEKKFIENSEFFLATAHDGSVDCSYKGGVLGFVQVPESASLEWTDYDGNSMYRSLGNIIGKPRVGLLFMRFGERPVRLRVNGVCELLDGASAGDKKITVRLHTEEMSANCPRYIPDLSRPSGSM</sequence>
<gene>
    <name evidence="2" type="ORF">NO357_08075</name>
</gene>
<dbReference type="PANTHER" id="PTHR42815">
    <property type="entry name" value="FAD-BINDING, PUTATIVE (AFU_ORTHOLOGUE AFUA_6G07600)-RELATED"/>
    <property type="match status" value="1"/>
</dbReference>
<reference evidence="2" key="1">
    <citation type="submission" date="2022-07" db="EMBL/GenBank/DDBJ databases">
        <authorList>
            <person name="Otstavnykh N."/>
            <person name="Isaeva M."/>
            <person name="Bystritskaya E."/>
        </authorList>
    </citation>
    <scope>NUCLEOTIDE SEQUENCE</scope>
    <source>
        <strain evidence="2">KCTC 52189</strain>
    </source>
</reference>
<protein>
    <submittedName>
        <fullName evidence="2">Pyridoxamine 5'-phosphate oxidase family protein</fullName>
    </submittedName>
</protein>
<dbReference type="InterPro" id="IPR012349">
    <property type="entry name" value="Split_barrel_FMN-bd"/>
</dbReference>
<comment type="caution">
    <text evidence="2">The sequence shown here is derived from an EMBL/GenBank/DDBJ whole genome shotgun (WGS) entry which is preliminary data.</text>
</comment>
<evidence type="ECO:0000259" key="1">
    <source>
        <dbReference type="Pfam" id="PF01243"/>
    </source>
</evidence>
<feature type="domain" description="Pyridoxamine 5'-phosphate oxidase N-terminal" evidence="1">
    <location>
        <begin position="36"/>
        <end position="145"/>
    </location>
</feature>
<dbReference type="Gene3D" id="2.30.110.10">
    <property type="entry name" value="Electron Transport, Fmn-binding Protein, Chain A"/>
    <property type="match status" value="1"/>
</dbReference>
<keyword evidence="3" id="KW-1185">Reference proteome</keyword>
<proteinExistence type="predicted"/>
<dbReference type="PANTHER" id="PTHR42815:SF2">
    <property type="entry name" value="FAD-BINDING, PUTATIVE (AFU_ORTHOLOGUE AFUA_6G07600)-RELATED"/>
    <property type="match status" value="1"/>
</dbReference>
<reference evidence="2" key="2">
    <citation type="submission" date="2023-02" db="EMBL/GenBank/DDBJ databases">
        <title>'Rhodoalgimonas zhirmunskyi' gen. nov., isolated from a red alga.</title>
        <authorList>
            <person name="Nedashkovskaya O.I."/>
            <person name="Otstavnykh N.Y."/>
            <person name="Bystritskaya E.P."/>
            <person name="Balabanova L.A."/>
            <person name="Isaeva M.P."/>
        </authorList>
    </citation>
    <scope>NUCLEOTIDE SEQUENCE</scope>
    <source>
        <strain evidence="2">KCTC 52189</strain>
    </source>
</reference>
<dbReference type="RefSeq" id="WP_306735121.1">
    <property type="nucleotide sequence ID" value="NZ_JANHAX010000002.1"/>
</dbReference>
<evidence type="ECO:0000313" key="3">
    <source>
        <dbReference type="Proteomes" id="UP001226762"/>
    </source>
</evidence>
<name>A0AAE3WCD4_9RHOB</name>
<dbReference type="EMBL" id="JANHAX010000002">
    <property type="protein sequence ID" value="MDQ2089850.1"/>
    <property type="molecule type" value="Genomic_DNA"/>
</dbReference>
<dbReference type="AlphaFoldDB" id="A0AAE3WCD4"/>
<dbReference type="InterPro" id="IPR011576">
    <property type="entry name" value="Pyridox_Oxase_N"/>
</dbReference>
<evidence type="ECO:0000313" key="2">
    <source>
        <dbReference type="EMBL" id="MDQ2089850.1"/>
    </source>
</evidence>
<accession>A0AAE3WCD4</accession>
<dbReference type="Proteomes" id="UP001226762">
    <property type="component" value="Unassembled WGS sequence"/>
</dbReference>
<dbReference type="SUPFAM" id="SSF50475">
    <property type="entry name" value="FMN-binding split barrel"/>
    <property type="match status" value="1"/>
</dbReference>